<dbReference type="GO" id="GO:0065002">
    <property type="term" value="P:intracellular protein transmembrane transport"/>
    <property type="evidence" value="ECO:0007669"/>
    <property type="project" value="TreeGrafter"/>
</dbReference>
<feature type="transmembrane region" description="Helical" evidence="5">
    <location>
        <begin position="218"/>
        <end position="234"/>
    </location>
</feature>
<dbReference type="STRING" id="1435377.SUSAZ_01290"/>
<dbReference type="OMA" id="AWAFIAP"/>
<evidence type="ECO:0000313" key="9">
    <source>
        <dbReference type="Proteomes" id="UP000065473"/>
    </source>
</evidence>
<proteinExistence type="inferred from homology"/>
<feature type="transmembrane region" description="Helical" evidence="5">
    <location>
        <begin position="139"/>
        <end position="163"/>
    </location>
</feature>
<protein>
    <recommendedName>
        <fullName evidence="5">Sec-independent protein translocase protein TatC</fullName>
    </recommendedName>
</protein>
<comment type="subcellular location">
    <subcellularLocation>
        <location evidence="5">Cell membrane</location>
        <topology evidence="5">Multi-pass membrane protein</topology>
    </subcellularLocation>
    <subcellularLocation>
        <location evidence="1">Membrane</location>
        <topology evidence="1">Multi-pass membrane protein</topology>
    </subcellularLocation>
</comment>
<dbReference type="Proteomes" id="UP000060043">
    <property type="component" value="Chromosome"/>
</dbReference>
<keyword evidence="3 5" id="KW-1133">Transmembrane helix</keyword>
<dbReference type="PANTHER" id="PTHR30371:SF0">
    <property type="entry name" value="SEC-INDEPENDENT PROTEIN TRANSLOCASE PROTEIN TATC, CHLOROPLASTIC-RELATED"/>
    <property type="match status" value="1"/>
</dbReference>
<dbReference type="GO" id="GO:0033281">
    <property type="term" value="C:TAT protein transport complex"/>
    <property type="evidence" value="ECO:0007669"/>
    <property type="project" value="UniProtKB-UniRule"/>
</dbReference>
<evidence type="ECO:0000256" key="2">
    <source>
        <dbReference type="ARBA" id="ARBA00022692"/>
    </source>
</evidence>
<evidence type="ECO:0000256" key="1">
    <source>
        <dbReference type="ARBA" id="ARBA00004141"/>
    </source>
</evidence>
<reference evidence="8 9" key="1">
    <citation type="submission" date="2015-12" db="EMBL/GenBank/DDBJ databases">
        <title>A stable core within a dynamic pangenome in Sulfolobus acidocaldarius.</title>
        <authorList>
            <person name="Anderson R."/>
            <person name="Kouris A."/>
            <person name="Seward C."/>
            <person name="Campbell K."/>
            <person name="Whitaker R."/>
        </authorList>
    </citation>
    <scope>NUCLEOTIDE SEQUENCE [LARGE SCALE GENOMIC DNA]</scope>
    <source>
        <strain evidence="6 9">GG12-C01-09</strain>
        <strain evidence="7 8">NG05B_CO5_07</strain>
    </source>
</reference>
<dbReference type="AlphaFoldDB" id="A0A0U3FWJ9"/>
<organism evidence="7 8">
    <name type="scientific">Sulfolobus acidocaldarius</name>
    <dbReference type="NCBI Taxonomy" id="2285"/>
    <lineage>
        <taxon>Archaea</taxon>
        <taxon>Thermoproteota</taxon>
        <taxon>Thermoprotei</taxon>
        <taxon>Sulfolobales</taxon>
        <taxon>Sulfolobaceae</taxon>
        <taxon>Sulfolobus</taxon>
    </lineage>
</organism>
<keyword evidence="5" id="KW-1003">Cell membrane</keyword>
<keyword evidence="5" id="KW-0653">Protein transport</keyword>
<sequence length="278" mass="31696">MSYQKAREDKEQPLIEHIRELLRRTRRVIISFLVFLTIYTTFGITTIKIGTYSIPILYPTLYDSISVQFTRVVLMRPIPKDLILITLSPFEALLTTITVSVYLSIFSSLPILLREFWAFVSPGLYEHEKRTFRKLVTPGMLLFVAGSAFAYFMLLPFMLIFIYRLDVSLGVEPTLGFNSYISTIILLMAGTGIAFEMPLIMYMLTLVGLIKSSTWFKNWRWGVLISFIVAYIISPGTTGGIIETIIGIILSMLYFGGAYASKIAEKSREKKKNLLMTK</sequence>
<dbReference type="EMBL" id="CP013694">
    <property type="protein sequence ID" value="ALU29365.1"/>
    <property type="molecule type" value="Genomic_DNA"/>
</dbReference>
<comment type="similarity">
    <text evidence="5">Belongs to the TatC family.</text>
</comment>
<accession>A0A0U3FWJ9</accession>
<dbReference type="GeneID" id="78440606"/>
<dbReference type="OrthoDB" id="15305at2157"/>
<keyword evidence="5" id="KW-0811">Translocation</keyword>
<keyword evidence="4 5" id="KW-0472">Membrane</keyword>
<name>A0A0U3FWJ9_9CREN</name>
<comment type="function">
    <text evidence="5">Part of the twin-arginine translocation (Tat) system that transports large folded proteins containing a characteristic twin-arginine motif in their signal peptide across membranes.</text>
</comment>
<feature type="transmembrane region" description="Helical" evidence="5">
    <location>
        <begin position="183"/>
        <end position="206"/>
    </location>
</feature>
<evidence type="ECO:0000313" key="8">
    <source>
        <dbReference type="Proteomes" id="UP000060043"/>
    </source>
</evidence>
<dbReference type="NCBIfam" id="TIGR00945">
    <property type="entry name" value="tatC"/>
    <property type="match status" value="1"/>
</dbReference>
<keyword evidence="5" id="KW-0813">Transport</keyword>
<gene>
    <name evidence="5" type="primary">tatC</name>
    <name evidence="6" type="ORF">ATY89_05005</name>
    <name evidence="7" type="ORF">ATZ20_08030</name>
</gene>
<dbReference type="PANTHER" id="PTHR30371">
    <property type="entry name" value="SEC-INDEPENDENT PROTEIN TRANSLOCASE PROTEIN TATC"/>
    <property type="match status" value="1"/>
</dbReference>
<evidence type="ECO:0000256" key="5">
    <source>
        <dbReference type="HAMAP-Rule" id="MF_00902"/>
    </source>
</evidence>
<dbReference type="Proteomes" id="UP000065473">
    <property type="component" value="Chromosome"/>
</dbReference>
<dbReference type="InterPro" id="IPR002033">
    <property type="entry name" value="TatC"/>
</dbReference>
<dbReference type="PRINTS" id="PR01840">
    <property type="entry name" value="TATCFAMILY"/>
</dbReference>
<evidence type="ECO:0000313" key="6">
    <source>
        <dbReference type="EMBL" id="ALU29365.1"/>
    </source>
</evidence>
<dbReference type="RefSeq" id="WP_011277173.1">
    <property type="nucleotide sequence ID" value="NZ_BHWZ01000001.1"/>
</dbReference>
<evidence type="ECO:0000256" key="3">
    <source>
        <dbReference type="ARBA" id="ARBA00022989"/>
    </source>
</evidence>
<dbReference type="PaxDb" id="1435377-SUSAZ_01290"/>
<dbReference type="GeneID" id="14550784"/>
<feature type="transmembrane region" description="Helical" evidence="5">
    <location>
        <begin position="82"/>
        <end position="105"/>
    </location>
</feature>
<feature type="transmembrane region" description="Helical" evidence="5">
    <location>
        <begin position="240"/>
        <end position="261"/>
    </location>
</feature>
<dbReference type="GO" id="GO:0043953">
    <property type="term" value="P:protein transport by the Tat complex"/>
    <property type="evidence" value="ECO:0007669"/>
    <property type="project" value="UniProtKB-UniRule"/>
</dbReference>
<dbReference type="HAMAP" id="MF_00902">
    <property type="entry name" value="TatC"/>
    <property type="match status" value="1"/>
</dbReference>
<comment type="subunit">
    <text evidence="5">Forms a complex with TatA.</text>
</comment>
<dbReference type="EMBL" id="CP013695">
    <property type="protein sequence ID" value="ALU32094.1"/>
    <property type="molecule type" value="Genomic_DNA"/>
</dbReference>
<keyword evidence="2 5" id="KW-0812">Transmembrane</keyword>
<dbReference type="GO" id="GO:0009977">
    <property type="term" value="F:proton motive force dependent protein transmembrane transporter activity"/>
    <property type="evidence" value="ECO:0007669"/>
    <property type="project" value="TreeGrafter"/>
</dbReference>
<dbReference type="Pfam" id="PF00902">
    <property type="entry name" value="TatC"/>
    <property type="match status" value="1"/>
</dbReference>
<evidence type="ECO:0000313" key="7">
    <source>
        <dbReference type="EMBL" id="ALU32094.1"/>
    </source>
</evidence>
<evidence type="ECO:0000256" key="4">
    <source>
        <dbReference type="ARBA" id="ARBA00023136"/>
    </source>
</evidence>
<feature type="transmembrane region" description="Helical" evidence="5">
    <location>
        <begin position="28"/>
        <end position="49"/>
    </location>
</feature>